<protein>
    <submittedName>
        <fullName evidence="10">GDSL esterase/lipase 7-like</fullName>
    </submittedName>
</protein>
<dbReference type="Pfam" id="PF00657">
    <property type="entry name" value="Lipase_GDSL"/>
    <property type="match status" value="1"/>
</dbReference>
<dbReference type="InterPro" id="IPR051238">
    <property type="entry name" value="GDSL_esterase/lipase"/>
</dbReference>
<keyword evidence="9" id="KW-1185">Reference proteome</keyword>
<comment type="similarity">
    <text evidence="2">Belongs to the 'GDSL' lipolytic enzyme family.</text>
</comment>
<evidence type="ECO:0000256" key="1">
    <source>
        <dbReference type="ARBA" id="ARBA00004613"/>
    </source>
</evidence>
<evidence type="ECO:0000313" key="9">
    <source>
        <dbReference type="Proteomes" id="UP000515121"/>
    </source>
</evidence>
<proteinExistence type="inferred from homology"/>
<dbReference type="GO" id="GO:0016788">
    <property type="term" value="F:hydrolase activity, acting on ester bonds"/>
    <property type="evidence" value="ECO:0007669"/>
    <property type="project" value="InterPro"/>
</dbReference>
<dbReference type="Gene3D" id="3.40.50.1110">
    <property type="entry name" value="SGNH hydrolase"/>
    <property type="match status" value="1"/>
</dbReference>
<sequence>MAFTLLFVCLSFLPIISSYLLSYGGAVDNVLPPPLLGNTEFDIPALYVFGDSYVDAGNNNFIPTKSRANYFPYGIDFGGAPTGRATNGRTVVDFIAHVTGLPFPPPMLGMSKAGRKKTLTGVNYGSAGSGILHSPPIAEQLFGHVLSFEEQVSLFKNTIMDLKDQFDCAESFGFYLSKSLFFIHIGSNDLGLFWDLGRQSIGVEKYPKLLSEELSKQLQALYQLGARKFFVNNVSPLGCLPFNINKVKPKTPCFEELNRRISTYNLLLPGLLADLESSLPESKFILGDLFKLFEDVYASPRTYGFRNIKDSCCIDVNRNGTGPCAPNLEPCLDRETHVFFDPFHISERMHFIWARTSLKSWASKM</sequence>
<dbReference type="InterPro" id="IPR001087">
    <property type="entry name" value="GDSL"/>
</dbReference>
<keyword evidence="6" id="KW-0442">Lipid degradation</keyword>
<feature type="chain" id="PRO_5027806191" evidence="8">
    <location>
        <begin position="19"/>
        <end position="365"/>
    </location>
</feature>
<name>A0A6P5XIA1_DURZI</name>
<dbReference type="RefSeq" id="XP_022727905.1">
    <property type="nucleotide sequence ID" value="XM_022872170.1"/>
</dbReference>
<dbReference type="CDD" id="cd01837">
    <property type="entry name" value="SGNH_plant_lipase_like"/>
    <property type="match status" value="1"/>
</dbReference>
<comment type="subcellular location">
    <subcellularLocation>
        <location evidence="1">Secreted</location>
    </subcellularLocation>
</comment>
<organism evidence="9 10">
    <name type="scientific">Durio zibethinus</name>
    <name type="common">Durian</name>
    <dbReference type="NCBI Taxonomy" id="66656"/>
    <lineage>
        <taxon>Eukaryota</taxon>
        <taxon>Viridiplantae</taxon>
        <taxon>Streptophyta</taxon>
        <taxon>Embryophyta</taxon>
        <taxon>Tracheophyta</taxon>
        <taxon>Spermatophyta</taxon>
        <taxon>Magnoliopsida</taxon>
        <taxon>eudicotyledons</taxon>
        <taxon>Gunneridae</taxon>
        <taxon>Pentapetalae</taxon>
        <taxon>rosids</taxon>
        <taxon>malvids</taxon>
        <taxon>Malvales</taxon>
        <taxon>Malvaceae</taxon>
        <taxon>Helicteroideae</taxon>
        <taxon>Durio</taxon>
    </lineage>
</organism>
<keyword evidence="7" id="KW-0443">Lipid metabolism</keyword>
<keyword evidence="5" id="KW-0378">Hydrolase</keyword>
<evidence type="ECO:0000256" key="7">
    <source>
        <dbReference type="ARBA" id="ARBA00023098"/>
    </source>
</evidence>
<evidence type="ECO:0000256" key="4">
    <source>
        <dbReference type="ARBA" id="ARBA00022729"/>
    </source>
</evidence>
<keyword evidence="4 8" id="KW-0732">Signal</keyword>
<evidence type="ECO:0000256" key="3">
    <source>
        <dbReference type="ARBA" id="ARBA00022525"/>
    </source>
</evidence>
<evidence type="ECO:0000256" key="8">
    <source>
        <dbReference type="SAM" id="SignalP"/>
    </source>
</evidence>
<dbReference type="GO" id="GO:0005576">
    <property type="term" value="C:extracellular region"/>
    <property type="evidence" value="ECO:0007669"/>
    <property type="project" value="UniProtKB-SubCell"/>
</dbReference>
<gene>
    <name evidence="10" type="primary">LOC111283607</name>
</gene>
<dbReference type="InterPro" id="IPR036514">
    <property type="entry name" value="SGNH_hydro_sf"/>
</dbReference>
<dbReference type="Proteomes" id="UP000515121">
    <property type="component" value="Unplaced"/>
</dbReference>
<evidence type="ECO:0000313" key="10">
    <source>
        <dbReference type="RefSeq" id="XP_022727905.1"/>
    </source>
</evidence>
<evidence type="ECO:0000256" key="6">
    <source>
        <dbReference type="ARBA" id="ARBA00022963"/>
    </source>
</evidence>
<feature type="signal peptide" evidence="8">
    <location>
        <begin position="1"/>
        <end position="18"/>
    </location>
</feature>
<dbReference type="PANTHER" id="PTHR45650:SF24">
    <property type="entry name" value="GDSL ESTERASE_LIPASE 7-LIKE"/>
    <property type="match status" value="1"/>
</dbReference>
<reference evidence="10" key="1">
    <citation type="submission" date="2025-08" db="UniProtKB">
        <authorList>
            <consortium name="RefSeq"/>
        </authorList>
    </citation>
    <scope>IDENTIFICATION</scope>
    <source>
        <tissue evidence="10">Fruit stalk</tissue>
    </source>
</reference>
<dbReference type="InterPro" id="IPR035669">
    <property type="entry name" value="SGNH_plant_lipase-like"/>
</dbReference>
<keyword evidence="3" id="KW-0964">Secreted</keyword>
<accession>A0A6P5XIA1</accession>
<dbReference type="OrthoDB" id="1530612at2759"/>
<dbReference type="KEGG" id="dzi:111283607"/>
<dbReference type="PANTHER" id="PTHR45650">
    <property type="entry name" value="GDSL-LIKE LIPASE/ACYLHYDROLASE-RELATED"/>
    <property type="match status" value="1"/>
</dbReference>
<evidence type="ECO:0000256" key="2">
    <source>
        <dbReference type="ARBA" id="ARBA00008668"/>
    </source>
</evidence>
<dbReference type="GO" id="GO:0016042">
    <property type="term" value="P:lipid catabolic process"/>
    <property type="evidence" value="ECO:0007669"/>
    <property type="project" value="UniProtKB-KW"/>
</dbReference>
<dbReference type="SUPFAM" id="SSF52266">
    <property type="entry name" value="SGNH hydrolase"/>
    <property type="match status" value="1"/>
</dbReference>
<dbReference type="GeneID" id="111283607"/>
<dbReference type="AlphaFoldDB" id="A0A6P5XIA1"/>
<evidence type="ECO:0000256" key="5">
    <source>
        <dbReference type="ARBA" id="ARBA00022801"/>
    </source>
</evidence>